<evidence type="ECO:0000256" key="1">
    <source>
        <dbReference type="ARBA" id="ARBA00004651"/>
    </source>
</evidence>
<feature type="transmembrane region" description="Helical" evidence="6">
    <location>
        <begin position="12"/>
        <end position="33"/>
    </location>
</feature>
<protein>
    <submittedName>
        <fullName evidence="7">Uncharacterized protein</fullName>
    </submittedName>
</protein>
<keyword evidence="3 6" id="KW-0812">Transmembrane</keyword>
<evidence type="ECO:0000256" key="5">
    <source>
        <dbReference type="ARBA" id="ARBA00023136"/>
    </source>
</evidence>
<proteinExistence type="predicted"/>
<evidence type="ECO:0000313" key="7">
    <source>
        <dbReference type="EMBL" id="KOF02874.1"/>
    </source>
</evidence>
<dbReference type="Proteomes" id="UP000036908">
    <property type="component" value="Unassembled WGS sequence"/>
</dbReference>
<reference evidence="8" key="1">
    <citation type="submission" date="2014-11" db="EMBL/GenBank/DDBJ databases">
        <title>Genome sequencing of Roseivirga sp. D-25.</title>
        <authorList>
            <person name="Selvaratnam C."/>
            <person name="Thevarajoo S."/>
            <person name="Goh K.M."/>
            <person name="Eee R."/>
            <person name="Chan K.-G."/>
            <person name="Chong C.S."/>
        </authorList>
    </citation>
    <scope>NUCLEOTIDE SEQUENCE [LARGE SCALE GENOMIC DNA]</scope>
    <source>
        <strain evidence="8">D-25</strain>
    </source>
</reference>
<feature type="transmembrane region" description="Helical" evidence="6">
    <location>
        <begin position="45"/>
        <end position="66"/>
    </location>
</feature>
<feature type="transmembrane region" description="Helical" evidence="6">
    <location>
        <begin position="463"/>
        <end position="483"/>
    </location>
</feature>
<gene>
    <name evidence="7" type="ORF">OB69_11355</name>
</gene>
<accession>A0A0L8AKF7</accession>
<keyword evidence="8" id="KW-1185">Reference proteome</keyword>
<dbReference type="EMBL" id="JSVA01000010">
    <property type="protein sequence ID" value="KOF02874.1"/>
    <property type="molecule type" value="Genomic_DNA"/>
</dbReference>
<evidence type="ECO:0000256" key="3">
    <source>
        <dbReference type="ARBA" id="ARBA00022692"/>
    </source>
</evidence>
<feature type="transmembrane region" description="Helical" evidence="6">
    <location>
        <begin position="147"/>
        <end position="172"/>
    </location>
</feature>
<feature type="transmembrane region" description="Helical" evidence="6">
    <location>
        <begin position="345"/>
        <end position="366"/>
    </location>
</feature>
<dbReference type="InterPro" id="IPR050833">
    <property type="entry name" value="Poly_Biosynth_Transport"/>
</dbReference>
<feature type="transmembrane region" description="Helical" evidence="6">
    <location>
        <begin position="192"/>
        <end position="213"/>
    </location>
</feature>
<keyword evidence="4 6" id="KW-1133">Transmembrane helix</keyword>
<name>A0A0L8AKF7_9BACT</name>
<keyword evidence="2" id="KW-1003">Cell membrane</keyword>
<feature type="transmembrane region" description="Helical" evidence="6">
    <location>
        <begin position="437"/>
        <end position="457"/>
    </location>
</feature>
<dbReference type="PANTHER" id="PTHR30250:SF11">
    <property type="entry name" value="O-ANTIGEN TRANSPORTER-RELATED"/>
    <property type="match status" value="1"/>
</dbReference>
<feature type="transmembrane region" description="Helical" evidence="6">
    <location>
        <begin position="119"/>
        <end position="135"/>
    </location>
</feature>
<comment type="caution">
    <text evidence="7">The sequence shown here is derived from an EMBL/GenBank/DDBJ whole genome shotgun (WGS) entry which is preliminary data.</text>
</comment>
<dbReference type="Pfam" id="PF13440">
    <property type="entry name" value="Polysacc_synt_3"/>
    <property type="match status" value="1"/>
</dbReference>
<feature type="transmembrane region" description="Helical" evidence="6">
    <location>
        <begin position="378"/>
        <end position="397"/>
    </location>
</feature>
<feature type="transmembrane region" description="Helical" evidence="6">
    <location>
        <begin position="403"/>
        <end position="425"/>
    </location>
</feature>
<dbReference type="GO" id="GO:0005886">
    <property type="term" value="C:plasma membrane"/>
    <property type="evidence" value="ECO:0007669"/>
    <property type="project" value="UniProtKB-SubCell"/>
</dbReference>
<dbReference type="OrthoDB" id="9814608at2"/>
<evidence type="ECO:0000256" key="2">
    <source>
        <dbReference type="ARBA" id="ARBA00022475"/>
    </source>
</evidence>
<dbReference type="PANTHER" id="PTHR30250">
    <property type="entry name" value="PST FAMILY PREDICTED COLANIC ACID TRANSPORTER"/>
    <property type="match status" value="1"/>
</dbReference>
<dbReference type="AlphaFoldDB" id="A0A0L8AKF7"/>
<feature type="transmembrane region" description="Helical" evidence="6">
    <location>
        <begin position="267"/>
        <end position="290"/>
    </location>
</feature>
<evidence type="ECO:0000313" key="8">
    <source>
        <dbReference type="Proteomes" id="UP000036908"/>
    </source>
</evidence>
<dbReference type="PATRIC" id="fig|1566026.4.peg.557"/>
<feature type="transmembrane region" description="Helical" evidence="6">
    <location>
        <begin position="311"/>
        <end position="333"/>
    </location>
</feature>
<feature type="transmembrane region" description="Helical" evidence="6">
    <location>
        <begin position="78"/>
        <end position="99"/>
    </location>
</feature>
<feature type="transmembrane region" description="Helical" evidence="6">
    <location>
        <begin position="225"/>
        <end position="247"/>
    </location>
</feature>
<evidence type="ECO:0000256" key="4">
    <source>
        <dbReference type="ARBA" id="ARBA00022989"/>
    </source>
</evidence>
<comment type="subcellular location">
    <subcellularLocation>
        <location evidence="1">Cell membrane</location>
        <topology evidence="1">Multi-pass membrane protein</topology>
    </subcellularLocation>
</comment>
<dbReference type="RefSeq" id="WP_053223834.1">
    <property type="nucleotide sequence ID" value="NZ_JSVA01000010.1"/>
</dbReference>
<sequence length="497" mass="56120">MSQIKKLASQTAYYGISSILGRVLNFALVPFYTRILPEEEYGVVIHLYGIAAFLNIIYTYGLETSFFRFTTKNKSIDAYHYTATAILFTSILFSGFIYLDAASLANFTAASEHPEYLQYLAAIVFIDAIVSIPFAKLRLDDRPIKFALIRLTVIAVTIGLNLLFLLAFPAIANGEYLSVLQPWVQKIYNPEIGVGYIFIANLIANSLYIPMLFKELGQIRIRFKWSAFKPILAYSFPIFLMGLAAMFNDQGYTILFNFLFDDPEKELGVYGSAFKLSVLMMLGIQAFRYAGEPFFFSHAENKEAPTLFAKVMHYFVVFNIAIMVAIAVNIELIADVFLGRPGYKAALYVLPVLLIGKLFFGVYVNLSVWFKIKDKTIYGTYFTVIGALITLVGHLWLVRIPSIGYFGSAISALVCYAVMCALCYYKGRKIFPVPYNFKKLFLYLIIAVGVIYGSNLISISNAYVQYGIDLFVTAVFFVAIYLLEGRGFKYKTVEKRQ</sequence>
<keyword evidence="5 6" id="KW-0472">Membrane</keyword>
<organism evidence="7 8">
    <name type="scientific">Roseivirga seohaensis subsp. aquiponti</name>
    <dbReference type="NCBI Taxonomy" id="1566026"/>
    <lineage>
        <taxon>Bacteria</taxon>
        <taxon>Pseudomonadati</taxon>
        <taxon>Bacteroidota</taxon>
        <taxon>Cytophagia</taxon>
        <taxon>Cytophagales</taxon>
        <taxon>Roseivirgaceae</taxon>
        <taxon>Roseivirga</taxon>
    </lineage>
</organism>
<evidence type="ECO:0000256" key="6">
    <source>
        <dbReference type="SAM" id="Phobius"/>
    </source>
</evidence>